<evidence type="ECO:0000313" key="2">
    <source>
        <dbReference type="EMBL" id="CAB4797610.1"/>
    </source>
</evidence>
<organism evidence="1">
    <name type="scientific">freshwater metagenome</name>
    <dbReference type="NCBI Taxonomy" id="449393"/>
    <lineage>
        <taxon>unclassified sequences</taxon>
        <taxon>metagenomes</taxon>
        <taxon>ecological metagenomes</taxon>
    </lineage>
</organism>
<proteinExistence type="predicted"/>
<protein>
    <submittedName>
        <fullName evidence="1">Unannotated protein</fullName>
    </submittedName>
</protein>
<evidence type="ECO:0000313" key="1">
    <source>
        <dbReference type="EMBL" id="CAB4578778.1"/>
    </source>
</evidence>
<dbReference type="EMBL" id="CAFAAD010000101">
    <property type="protein sequence ID" value="CAB4797610.1"/>
    <property type="molecule type" value="Genomic_DNA"/>
</dbReference>
<accession>A0A6J6F1N6</accession>
<dbReference type="AlphaFoldDB" id="A0A6J6F1N6"/>
<name>A0A6J6F1N6_9ZZZZ</name>
<sequence>MFGVRQQRKAEFVFVIELGELGRKVGADTDDDRVTDLLGDVAQSATLRRAARRISLWVEVHEHLGASETRKLHLGVGLVGKGERRCFRTDSELCDGHELKLAGAHRLGPRTALWQNEKGGALQRSSFQLLESQKTQTPAFADALSFAPADTLAALVAGT</sequence>
<reference evidence="1" key="1">
    <citation type="submission" date="2020-05" db="EMBL/GenBank/DDBJ databases">
        <authorList>
            <person name="Chiriac C."/>
            <person name="Salcher M."/>
            <person name="Ghai R."/>
            <person name="Kavagutti S V."/>
        </authorList>
    </citation>
    <scope>NUCLEOTIDE SEQUENCE</scope>
</reference>
<dbReference type="EMBL" id="CAEZTY010000008">
    <property type="protein sequence ID" value="CAB4578778.1"/>
    <property type="molecule type" value="Genomic_DNA"/>
</dbReference>
<gene>
    <name evidence="1" type="ORF">UFOPK1762_00406</name>
    <name evidence="2" type="ORF">UFOPK2969_01279</name>
</gene>